<feature type="transmembrane region" description="Helical" evidence="4">
    <location>
        <begin position="234"/>
        <end position="256"/>
    </location>
</feature>
<reference evidence="6 7" key="1">
    <citation type="submission" date="2019-05" db="EMBL/GenBank/DDBJ databases">
        <title>Microbulbifer harenosus sp. nov., an alginate-degrading bacterium isolated from coastal sand.</title>
        <authorList>
            <person name="Huang H."/>
            <person name="Mo K."/>
            <person name="Bao S."/>
        </authorList>
    </citation>
    <scope>NUCLEOTIDE SEQUENCE [LARGE SCALE GENOMIC DNA]</scope>
    <source>
        <strain evidence="6 7">HB161719</strain>
    </source>
</reference>
<feature type="transmembrane region" description="Helical" evidence="4">
    <location>
        <begin position="276"/>
        <end position="301"/>
    </location>
</feature>
<feature type="transmembrane region" description="Helical" evidence="4">
    <location>
        <begin position="393"/>
        <end position="413"/>
    </location>
</feature>
<evidence type="ECO:0000256" key="3">
    <source>
        <dbReference type="ARBA" id="ARBA00023136"/>
    </source>
</evidence>
<name>A0ABY2UML2_9GAMM</name>
<dbReference type="InterPro" id="IPR036259">
    <property type="entry name" value="MFS_trans_sf"/>
</dbReference>
<dbReference type="Gene3D" id="1.20.1250.20">
    <property type="entry name" value="MFS general substrate transporter like domains"/>
    <property type="match status" value="1"/>
</dbReference>
<comment type="caution">
    <text evidence="6">The sequence shown here is derived from an EMBL/GenBank/DDBJ whole genome shotgun (WGS) entry which is preliminary data.</text>
</comment>
<evidence type="ECO:0000313" key="6">
    <source>
        <dbReference type="EMBL" id="TLM79546.1"/>
    </source>
</evidence>
<keyword evidence="3 4" id="KW-0472">Membrane</keyword>
<protein>
    <submittedName>
        <fullName evidence="6">MFS transporter</fullName>
    </submittedName>
</protein>
<feature type="transmembrane region" description="Helical" evidence="4">
    <location>
        <begin position="366"/>
        <end position="387"/>
    </location>
</feature>
<sequence>MAAHRWNSAAATNCRKSIVNTEPVERPARNVGLGLLLAILVANGVAHSVFVIAMPIIGRQLGLADVQTGVILTVSAVVMMLAAPSWGRYSERAGRRAVVAAGILASGIFLLAVAGVVFLRQSLLLTLPLTFCLLFGLRLLQAVGVGGVMPASQAYVADATGRAARTRGMGLMGAAFGAGTILGGAAAAILGQWVAVQGLLGLGALLLLVWWGLCRRLPEIRQPVPGRIAERGALPYATLWPMLLLTFCALLIYGMLQQVIGLRLQDQFGYSSAEALRATGIAMMLTMAVMVIVQLGFLRFVDWPAARVLRWGCGLLVLALTLATLSTGYGQLLMSMVLVGGAMGLVFPGNLALLSLAVGANAQGRIAGVNGVSKGLGLALGPVSGAALHQFSVSAPFVLGIVLALVMVLLAFWGSQPEKADTLLECDGAGQI</sequence>
<feature type="transmembrane region" description="Helical" evidence="4">
    <location>
        <begin position="125"/>
        <end position="148"/>
    </location>
</feature>
<dbReference type="EMBL" id="VANI01000002">
    <property type="protein sequence ID" value="TLM79546.1"/>
    <property type="molecule type" value="Genomic_DNA"/>
</dbReference>
<organism evidence="6 7">
    <name type="scientific">Microbulbifer harenosus</name>
    <dbReference type="NCBI Taxonomy" id="2576840"/>
    <lineage>
        <taxon>Bacteria</taxon>
        <taxon>Pseudomonadati</taxon>
        <taxon>Pseudomonadota</taxon>
        <taxon>Gammaproteobacteria</taxon>
        <taxon>Cellvibrionales</taxon>
        <taxon>Microbulbiferaceae</taxon>
        <taxon>Microbulbifer</taxon>
    </lineage>
</organism>
<evidence type="ECO:0000256" key="1">
    <source>
        <dbReference type="ARBA" id="ARBA00022692"/>
    </source>
</evidence>
<feature type="transmembrane region" description="Helical" evidence="4">
    <location>
        <begin position="98"/>
        <end position="119"/>
    </location>
</feature>
<feature type="transmembrane region" description="Helical" evidence="4">
    <location>
        <begin position="69"/>
        <end position="86"/>
    </location>
</feature>
<dbReference type="Proteomes" id="UP000306791">
    <property type="component" value="Unassembled WGS sequence"/>
</dbReference>
<dbReference type="Pfam" id="PF07690">
    <property type="entry name" value="MFS_1"/>
    <property type="match status" value="1"/>
</dbReference>
<feature type="transmembrane region" description="Helical" evidence="4">
    <location>
        <begin position="308"/>
        <end position="326"/>
    </location>
</feature>
<dbReference type="PANTHER" id="PTHR23546">
    <property type="entry name" value="TRANSPORT PROTEIN"/>
    <property type="match status" value="1"/>
</dbReference>
<feature type="transmembrane region" description="Helical" evidence="4">
    <location>
        <begin position="35"/>
        <end position="57"/>
    </location>
</feature>
<keyword evidence="7" id="KW-1185">Reference proteome</keyword>
<feature type="transmembrane region" description="Helical" evidence="4">
    <location>
        <begin position="169"/>
        <end position="189"/>
    </location>
</feature>
<evidence type="ECO:0000313" key="7">
    <source>
        <dbReference type="Proteomes" id="UP000306791"/>
    </source>
</evidence>
<accession>A0ABY2UML2</accession>
<evidence type="ECO:0000256" key="2">
    <source>
        <dbReference type="ARBA" id="ARBA00022989"/>
    </source>
</evidence>
<feature type="domain" description="Major facilitator superfamily (MFS) profile" evidence="5">
    <location>
        <begin position="32"/>
        <end position="419"/>
    </location>
</feature>
<dbReference type="SUPFAM" id="SSF103473">
    <property type="entry name" value="MFS general substrate transporter"/>
    <property type="match status" value="1"/>
</dbReference>
<keyword evidence="1 4" id="KW-0812">Transmembrane</keyword>
<keyword evidence="2 4" id="KW-1133">Transmembrane helix</keyword>
<feature type="transmembrane region" description="Helical" evidence="4">
    <location>
        <begin position="195"/>
        <end position="213"/>
    </location>
</feature>
<evidence type="ECO:0000259" key="5">
    <source>
        <dbReference type="PROSITE" id="PS50850"/>
    </source>
</evidence>
<dbReference type="InterPro" id="IPR020846">
    <property type="entry name" value="MFS_dom"/>
</dbReference>
<feature type="transmembrane region" description="Helical" evidence="4">
    <location>
        <begin position="332"/>
        <end position="354"/>
    </location>
</feature>
<dbReference type="PROSITE" id="PS50850">
    <property type="entry name" value="MFS"/>
    <property type="match status" value="1"/>
</dbReference>
<proteinExistence type="predicted"/>
<dbReference type="PANTHER" id="PTHR23546:SF1">
    <property type="entry name" value="MEMBRANE PROTEIN"/>
    <property type="match status" value="1"/>
</dbReference>
<dbReference type="InterPro" id="IPR011701">
    <property type="entry name" value="MFS"/>
</dbReference>
<gene>
    <name evidence="6" type="ORF">FDY93_01330</name>
</gene>
<evidence type="ECO:0000256" key="4">
    <source>
        <dbReference type="SAM" id="Phobius"/>
    </source>
</evidence>